<sequence length="105" mass="12126">MDHSPFVIANVLNSHPHPSSLVQTISSNPLNQPILHQQPLMHPNHNLQQHQQQAIHHQQQQVLSISIQQKLPHQQPSQQSSHHQHQIIQAQSQSHQQSQPFQLKY</sequence>
<proteinExistence type="predicted"/>
<reference evidence="2" key="1">
    <citation type="submission" date="2021-03" db="EMBL/GenBank/DDBJ databases">
        <title>Draft genome sequence of rust myrtle Austropuccinia psidii MF-1, a brazilian biotype.</title>
        <authorList>
            <person name="Quecine M.C."/>
            <person name="Pachon D.M.R."/>
            <person name="Bonatelli M.L."/>
            <person name="Correr F.H."/>
            <person name="Franceschini L.M."/>
            <person name="Leite T.F."/>
            <person name="Margarido G.R.A."/>
            <person name="Almeida C.A."/>
            <person name="Ferrarezi J.A."/>
            <person name="Labate C.A."/>
        </authorList>
    </citation>
    <scope>NUCLEOTIDE SEQUENCE</scope>
    <source>
        <strain evidence="2">MF-1</strain>
    </source>
</reference>
<dbReference type="AlphaFoldDB" id="A0A9Q3EET2"/>
<organism evidence="2 3">
    <name type="scientific">Austropuccinia psidii MF-1</name>
    <dbReference type="NCBI Taxonomy" id="1389203"/>
    <lineage>
        <taxon>Eukaryota</taxon>
        <taxon>Fungi</taxon>
        <taxon>Dikarya</taxon>
        <taxon>Basidiomycota</taxon>
        <taxon>Pucciniomycotina</taxon>
        <taxon>Pucciniomycetes</taxon>
        <taxon>Pucciniales</taxon>
        <taxon>Sphaerophragmiaceae</taxon>
        <taxon>Austropuccinia</taxon>
    </lineage>
</organism>
<feature type="compositionally biased region" description="Low complexity" evidence="1">
    <location>
        <begin position="48"/>
        <end position="105"/>
    </location>
</feature>
<accession>A0A9Q3EET2</accession>
<dbReference type="EMBL" id="AVOT02028554">
    <property type="protein sequence ID" value="MBW0521071.1"/>
    <property type="molecule type" value="Genomic_DNA"/>
</dbReference>
<evidence type="ECO:0000313" key="2">
    <source>
        <dbReference type="EMBL" id="MBW0521071.1"/>
    </source>
</evidence>
<protein>
    <submittedName>
        <fullName evidence="2">Uncharacterized protein</fullName>
    </submittedName>
</protein>
<name>A0A9Q3EET2_9BASI</name>
<keyword evidence="3" id="KW-1185">Reference proteome</keyword>
<dbReference type="Proteomes" id="UP000765509">
    <property type="component" value="Unassembled WGS sequence"/>
</dbReference>
<evidence type="ECO:0000256" key="1">
    <source>
        <dbReference type="SAM" id="MobiDB-lite"/>
    </source>
</evidence>
<feature type="region of interest" description="Disordered" evidence="1">
    <location>
        <begin position="42"/>
        <end position="105"/>
    </location>
</feature>
<gene>
    <name evidence="2" type="ORF">O181_060786</name>
</gene>
<evidence type="ECO:0000313" key="3">
    <source>
        <dbReference type="Proteomes" id="UP000765509"/>
    </source>
</evidence>
<comment type="caution">
    <text evidence="2">The sequence shown here is derived from an EMBL/GenBank/DDBJ whole genome shotgun (WGS) entry which is preliminary data.</text>
</comment>